<dbReference type="InterPro" id="IPR047803">
    <property type="entry name" value="DCD1A/B-like"/>
</dbReference>
<evidence type="ECO:0000259" key="1">
    <source>
        <dbReference type="Pfam" id="PF03417"/>
    </source>
</evidence>
<dbReference type="Pfam" id="PF03417">
    <property type="entry name" value="AAT"/>
    <property type="match status" value="1"/>
</dbReference>
<dbReference type="EMBL" id="DTIN01000033">
    <property type="protein sequence ID" value="HFX14027.1"/>
    <property type="molecule type" value="Genomic_DNA"/>
</dbReference>
<evidence type="ECO:0000313" key="2">
    <source>
        <dbReference type="EMBL" id="HFX14027.1"/>
    </source>
</evidence>
<comment type="caution">
    <text evidence="2">The sequence shown here is derived from an EMBL/GenBank/DDBJ whole genome shotgun (WGS) entry which is preliminary data.</text>
</comment>
<dbReference type="GO" id="GO:0016740">
    <property type="term" value="F:transferase activity"/>
    <property type="evidence" value="ECO:0007669"/>
    <property type="project" value="UniProtKB-KW"/>
</dbReference>
<dbReference type="Gene3D" id="3.60.60.10">
    <property type="entry name" value="Penicillin V Acylase, Chain A"/>
    <property type="match status" value="1"/>
</dbReference>
<proteinExistence type="predicted"/>
<organism evidence="2">
    <name type="scientific">Dictyoglomus thermophilum</name>
    <dbReference type="NCBI Taxonomy" id="14"/>
    <lineage>
        <taxon>Bacteria</taxon>
        <taxon>Pseudomonadati</taxon>
        <taxon>Dictyoglomota</taxon>
        <taxon>Dictyoglomia</taxon>
        <taxon>Dictyoglomales</taxon>
        <taxon>Dictyoglomaceae</taxon>
        <taxon>Dictyoglomus</taxon>
    </lineage>
</organism>
<protein>
    <submittedName>
        <fullName evidence="2">Acyl-CoA--6-aminopenicillanic acid acyl-transferase</fullName>
    </submittedName>
</protein>
<dbReference type="PANTHER" id="PTHR35190">
    <property type="entry name" value="PROTEIN DCD1B"/>
    <property type="match status" value="1"/>
</dbReference>
<dbReference type="InterPro" id="IPR047794">
    <property type="entry name" value="C45_proenzyme-like"/>
</dbReference>
<dbReference type="InterPro" id="IPR005079">
    <property type="entry name" value="Peptidase_C45_hydrolase"/>
</dbReference>
<keyword evidence="2" id="KW-0808">Transferase</keyword>
<gene>
    <name evidence="2" type="ORF">ENW00_07790</name>
</gene>
<dbReference type="AlphaFoldDB" id="A0A7C3MKR0"/>
<accession>A0A7C3MKR0</accession>
<dbReference type="PANTHER" id="PTHR35190:SF2">
    <property type="entry name" value="PROTEIN DCD1B"/>
    <property type="match status" value="1"/>
</dbReference>
<sequence length="387" mass="45195">MKKVTQDHIHSNMFIQKNFETMYFSQKDNIRVVELKGNPYEIGYQHGIALKDEIQYFNDNFENLICLFQGKIKGKLFYRLMLKTAKDFEKKILNFYPESKEFFEEMKGISDASHVPYEKILLFNLTDEISTYYIGKSMRKSCSSFVFRNKDGSLIIGRNLDYGVFIDELPLCTTIFKYYPEKGNSFIAISWPALVGSYTGISDNLFVSINVSQSKRKEMGAPEFLLTRKIIQYSNNLDDPLINAPYTFQGLNVLVSDKNNAVILEISPKMKYIRDLRDKGFLIATNHYQHPEMISEQAQRLVEEMPIPLKDGSYVHQIDTREREKIIREKIEKVNNIDVEYAKEILKSVSTRLTLQSIIYLPRERKLFIAQNIKSPVTYGTWEEFNI</sequence>
<name>A0A7C3MKR0_DICTH</name>
<dbReference type="Gene3D" id="1.10.10.2120">
    <property type="match status" value="1"/>
</dbReference>
<reference evidence="2" key="1">
    <citation type="journal article" date="2020" name="mSystems">
        <title>Genome- and Community-Level Interaction Insights into Carbon Utilization and Element Cycling Functions of Hydrothermarchaeota in Hydrothermal Sediment.</title>
        <authorList>
            <person name="Zhou Z."/>
            <person name="Liu Y."/>
            <person name="Xu W."/>
            <person name="Pan J."/>
            <person name="Luo Z.H."/>
            <person name="Li M."/>
        </authorList>
    </citation>
    <scope>NUCLEOTIDE SEQUENCE [LARGE SCALE GENOMIC DNA]</scope>
    <source>
        <strain evidence="2">SpSt-81</strain>
    </source>
</reference>
<dbReference type="NCBIfam" id="NF040521">
    <property type="entry name" value="C45_proenzyme"/>
    <property type="match status" value="1"/>
</dbReference>
<feature type="domain" description="Peptidase C45 hydrolase" evidence="1">
    <location>
        <begin position="148"/>
        <end position="367"/>
    </location>
</feature>